<dbReference type="Pfam" id="PF00378">
    <property type="entry name" value="ECH_1"/>
    <property type="match status" value="1"/>
</dbReference>
<sequence>MLQTVKPLAPADLCWLDPADCGPGSPHPYLLVDTDAGALDEQAVAALPCPVLGLGKFDPACDTHVERRDIVRVATAIHKAPLAAMVLVQLMRMTQSMSPQAALIAESMAFATLQQGLEFKRWLSDTGSRSAAGPPARAPLLIRQERSSLHLTLNRPDEHNKIDVAMRDALCEALDLAVLDRGICQVVLTGAGKMFSSGGSLREFGTTKDAAVAHWVRTLRLPAQRLLQLGPRLVVHMNGPAIGAGIEMAAFAHRVTASRKAWFQLPELSYGLLPGAGGTVSIARRIGRHRLVWLALSMARVRAAQAHSWGLLDALS</sequence>
<reference evidence="1 2" key="1">
    <citation type="submission" date="2023-09" db="EMBL/GenBank/DDBJ databases">
        <authorList>
            <person name="Rey-Velasco X."/>
        </authorList>
    </citation>
    <scope>NUCLEOTIDE SEQUENCE [LARGE SCALE GENOMIC DNA]</scope>
    <source>
        <strain evidence="1 2">F390</strain>
    </source>
</reference>
<comment type="caution">
    <text evidence="1">The sequence shown here is derived from an EMBL/GenBank/DDBJ whole genome shotgun (WGS) entry which is preliminary data.</text>
</comment>
<name>A0ABU2ZFW5_9SPHN</name>
<accession>A0ABU2ZFW5</accession>
<dbReference type="RefSeq" id="WP_311339776.1">
    <property type="nucleotide sequence ID" value="NZ_JAVRHS010000002.1"/>
</dbReference>
<keyword evidence="2" id="KW-1185">Reference proteome</keyword>
<organism evidence="1 2">
    <name type="scientific">Croceicoccus esteveae</name>
    <dbReference type="NCBI Taxonomy" id="3075597"/>
    <lineage>
        <taxon>Bacteria</taxon>
        <taxon>Pseudomonadati</taxon>
        <taxon>Pseudomonadota</taxon>
        <taxon>Alphaproteobacteria</taxon>
        <taxon>Sphingomonadales</taxon>
        <taxon>Erythrobacteraceae</taxon>
        <taxon>Croceicoccus</taxon>
    </lineage>
</organism>
<dbReference type="InterPro" id="IPR029045">
    <property type="entry name" value="ClpP/crotonase-like_dom_sf"/>
</dbReference>
<evidence type="ECO:0000313" key="1">
    <source>
        <dbReference type="EMBL" id="MDT0575194.1"/>
    </source>
</evidence>
<dbReference type="PANTHER" id="PTHR11941">
    <property type="entry name" value="ENOYL-COA HYDRATASE-RELATED"/>
    <property type="match status" value="1"/>
</dbReference>
<dbReference type="PANTHER" id="PTHR11941:SF54">
    <property type="entry name" value="ENOYL-COA HYDRATASE, MITOCHONDRIAL"/>
    <property type="match status" value="1"/>
</dbReference>
<dbReference type="Proteomes" id="UP001259803">
    <property type="component" value="Unassembled WGS sequence"/>
</dbReference>
<dbReference type="Gene3D" id="3.90.226.10">
    <property type="entry name" value="2-enoyl-CoA Hydratase, Chain A, domain 1"/>
    <property type="match status" value="1"/>
</dbReference>
<protein>
    <submittedName>
        <fullName evidence="1">Enoyl-CoA hydratase/isomerase family protein</fullName>
    </submittedName>
</protein>
<gene>
    <name evidence="1" type="ORF">RM533_03220</name>
</gene>
<evidence type="ECO:0000313" key="2">
    <source>
        <dbReference type="Proteomes" id="UP001259803"/>
    </source>
</evidence>
<proteinExistence type="predicted"/>
<dbReference type="EMBL" id="JAVRHS010000002">
    <property type="protein sequence ID" value="MDT0575194.1"/>
    <property type="molecule type" value="Genomic_DNA"/>
</dbReference>
<dbReference type="InterPro" id="IPR001753">
    <property type="entry name" value="Enoyl-CoA_hydra/iso"/>
</dbReference>
<dbReference type="CDD" id="cd06558">
    <property type="entry name" value="crotonase-like"/>
    <property type="match status" value="1"/>
</dbReference>
<dbReference type="SUPFAM" id="SSF52096">
    <property type="entry name" value="ClpP/crotonase"/>
    <property type="match status" value="1"/>
</dbReference>